<evidence type="ECO:0000313" key="2">
    <source>
        <dbReference type="Proteomes" id="UP000236311"/>
    </source>
</evidence>
<proteinExistence type="predicted"/>
<dbReference type="AlphaFoldDB" id="A0A2K4ZEB5"/>
<reference evidence="1 2" key="1">
    <citation type="submission" date="2018-01" db="EMBL/GenBank/DDBJ databases">
        <authorList>
            <person name="Gaut B.S."/>
            <person name="Morton B.R."/>
            <person name="Clegg M.T."/>
            <person name="Duvall M.R."/>
        </authorList>
    </citation>
    <scope>NUCLEOTIDE SEQUENCE [LARGE SCALE GENOMIC DNA]</scope>
    <source>
        <strain evidence="1">GP69</strain>
    </source>
</reference>
<dbReference type="EMBL" id="OFSM01000006">
    <property type="protein sequence ID" value="SOY28784.1"/>
    <property type="molecule type" value="Genomic_DNA"/>
</dbReference>
<evidence type="ECO:0000313" key="1">
    <source>
        <dbReference type="EMBL" id="SOY28784.1"/>
    </source>
</evidence>
<sequence>MCISFYIMEHHHTVSEVGAEKNGTENLQKGCLQEMWFRGTEGKGKAAA</sequence>
<keyword evidence="2" id="KW-1185">Reference proteome</keyword>
<accession>A0A2K4ZEB5</accession>
<name>A0A2K4ZEB5_9FIRM</name>
<gene>
    <name evidence="1" type="ORF">AMURIS_01495</name>
</gene>
<organism evidence="1 2">
    <name type="scientific">Acetatifactor muris</name>
    <dbReference type="NCBI Taxonomy" id="879566"/>
    <lineage>
        <taxon>Bacteria</taxon>
        <taxon>Bacillati</taxon>
        <taxon>Bacillota</taxon>
        <taxon>Clostridia</taxon>
        <taxon>Lachnospirales</taxon>
        <taxon>Lachnospiraceae</taxon>
        <taxon>Acetatifactor</taxon>
    </lineage>
</organism>
<dbReference type="Proteomes" id="UP000236311">
    <property type="component" value="Unassembled WGS sequence"/>
</dbReference>
<protein>
    <submittedName>
        <fullName evidence="1">Uncharacterized protein</fullName>
    </submittedName>
</protein>
<dbReference type="RefSeq" id="WP_172455008.1">
    <property type="nucleotide sequence ID" value="NZ_JANJZD010000006.1"/>
</dbReference>